<dbReference type="PATRIC" id="fig|419005.5.peg.2256"/>
<feature type="transmembrane region" description="Helical" evidence="1">
    <location>
        <begin position="89"/>
        <end position="105"/>
    </location>
</feature>
<proteinExistence type="predicted"/>
<dbReference type="EMBL" id="LSDL01000153">
    <property type="protein sequence ID" value="KXB74263.1"/>
    <property type="molecule type" value="Genomic_DNA"/>
</dbReference>
<keyword evidence="1" id="KW-0472">Membrane</keyword>
<feature type="transmembrane region" description="Helical" evidence="1">
    <location>
        <begin position="62"/>
        <end position="82"/>
    </location>
</feature>
<reference evidence="2 3" key="1">
    <citation type="submission" date="2016-01" db="EMBL/GenBank/DDBJ databases">
        <authorList>
            <person name="Oliw E.H."/>
        </authorList>
    </citation>
    <scope>NUCLEOTIDE SEQUENCE [LARGE SCALE GENOMIC DNA]</scope>
    <source>
        <strain evidence="2 3">DNF00307</strain>
    </source>
</reference>
<evidence type="ECO:0008006" key="4">
    <source>
        <dbReference type="Google" id="ProtNLM"/>
    </source>
</evidence>
<gene>
    <name evidence="2" type="ORF">HMPREF1860_02255</name>
</gene>
<accession>A0A134B2V2</accession>
<dbReference type="Proteomes" id="UP000070531">
    <property type="component" value="Unassembled WGS sequence"/>
</dbReference>
<protein>
    <recommendedName>
        <fullName evidence="4">Sulfatase N-terminal domain-containing protein</fullName>
    </recommendedName>
</protein>
<dbReference type="STRING" id="419005.HMPREF1860_02255"/>
<sequence length="179" mass="21053">MKRRIYNIMSRILKLNSEIIKKEFIFILFTIFLTTIDTQKLLKTCIVAPIGNEYLKSWLTVFKFYSISIFVTYMLASIVFFAKKIWIKYLLYLIPLSLFIINYFLKENFGNALDPSYFIIIGETNYNETSEFLKAFLFTWFGLKLSIITIIIVGSIYIAEKLYDKLTLPPPPICKVMLI</sequence>
<comment type="caution">
    <text evidence="2">The sequence shown here is derived from an EMBL/GenBank/DDBJ whole genome shotgun (WGS) entry which is preliminary data.</text>
</comment>
<keyword evidence="1" id="KW-1133">Transmembrane helix</keyword>
<dbReference type="AlphaFoldDB" id="A0A134B2V2"/>
<feature type="transmembrane region" description="Helical" evidence="1">
    <location>
        <begin position="135"/>
        <end position="159"/>
    </location>
</feature>
<evidence type="ECO:0000313" key="3">
    <source>
        <dbReference type="Proteomes" id="UP000070531"/>
    </source>
</evidence>
<name>A0A134B2V2_9BACT</name>
<evidence type="ECO:0000313" key="2">
    <source>
        <dbReference type="EMBL" id="KXB74263.1"/>
    </source>
</evidence>
<organism evidence="2">
    <name type="scientific">Prevotella amnii</name>
    <dbReference type="NCBI Taxonomy" id="419005"/>
    <lineage>
        <taxon>Bacteria</taxon>
        <taxon>Pseudomonadati</taxon>
        <taxon>Bacteroidota</taxon>
        <taxon>Bacteroidia</taxon>
        <taxon>Bacteroidales</taxon>
        <taxon>Prevotellaceae</taxon>
        <taxon>Prevotella</taxon>
    </lineage>
</organism>
<evidence type="ECO:0000256" key="1">
    <source>
        <dbReference type="SAM" id="Phobius"/>
    </source>
</evidence>
<keyword evidence="1" id="KW-0812">Transmembrane</keyword>